<proteinExistence type="predicted"/>
<feature type="region of interest" description="Disordered" evidence="1">
    <location>
        <begin position="1"/>
        <end position="51"/>
    </location>
</feature>
<evidence type="ECO:0000313" key="3">
    <source>
        <dbReference type="Proteomes" id="UP001147733"/>
    </source>
</evidence>
<feature type="region of interest" description="Disordered" evidence="1">
    <location>
        <begin position="141"/>
        <end position="160"/>
    </location>
</feature>
<feature type="compositionally biased region" description="Low complexity" evidence="1">
    <location>
        <begin position="141"/>
        <end position="152"/>
    </location>
</feature>
<dbReference type="GeneID" id="81381341"/>
<organism evidence="2 3">
    <name type="scientific">Penicillium citrinum</name>
    <dbReference type="NCBI Taxonomy" id="5077"/>
    <lineage>
        <taxon>Eukaryota</taxon>
        <taxon>Fungi</taxon>
        <taxon>Dikarya</taxon>
        <taxon>Ascomycota</taxon>
        <taxon>Pezizomycotina</taxon>
        <taxon>Eurotiomycetes</taxon>
        <taxon>Eurotiomycetidae</taxon>
        <taxon>Eurotiales</taxon>
        <taxon>Aspergillaceae</taxon>
        <taxon>Penicillium</taxon>
    </lineage>
</organism>
<dbReference type="Proteomes" id="UP001147733">
    <property type="component" value="Unassembled WGS sequence"/>
</dbReference>
<keyword evidence="3" id="KW-1185">Reference proteome</keyword>
<evidence type="ECO:0000313" key="2">
    <source>
        <dbReference type="EMBL" id="KAJ5241663.1"/>
    </source>
</evidence>
<feature type="compositionally biased region" description="Basic and acidic residues" evidence="1">
    <location>
        <begin position="28"/>
        <end position="38"/>
    </location>
</feature>
<feature type="compositionally biased region" description="Basic and acidic residues" evidence="1">
    <location>
        <begin position="7"/>
        <end position="20"/>
    </location>
</feature>
<protein>
    <submittedName>
        <fullName evidence="2">Protein required for cell viability</fullName>
    </submittedName>
</protein>
<reference evidence="2" key="2">
    <citation type="journal article" date="2023" name="IMA Fungus">
        <title>Comparative genomic study of the Penicillium genus elucidates a diverse pangenome and 15 lateral gene transfer events.</title>
        <authorList>
            <person name="Petersen C."/>
            <person name="Sorensen T."/>
            <person name="Nielsen M.R."/>
            <person name="Sondergaard T.E."/>
            <person name="Sorensen J.L."/>
            <person name="Fitzpatrick D.A."/>
            <person name="Frisvad J.C."/>
            <person name="Nielsen K.L."/>
        </authorList>
    </citation>
    <scope>NUCLEOTIDE SEQUENCE</scope>
    <source>
        <strain evidence="2">IBT 23319</strain>
    </source>
</reference>
<dbReference type="RefSeq" id="XP_056504668.1">
    <property type="nucleotide sequence ID" value="XM_056642174.1"/>
</dbReference>
<evidence type="ECO:0000256" key="1">
    <source>
        <dbReference type="SAM" id="MobiDB-lite"/>
    </source>
</evidence>
<accession>A0A9W9PE65</accession>
<dbReference type="AlphaFoldDB" id="A0A9W9PE65"/>
<name>A0A9W9PE65_PENCI</name>
<dbReference type="OrthoDB" id="39591at2759"/>
<dbReference type="EMBL" id="JAPQKT010000002">
    <property type="protein sequence ID" value="KAJ5241663.1"/>
    <property type="molecule type" value="Genomic_DNA"/>
</dbReference>
<gene>
    <name evidence="2" type="ORF">N7469_003254</name>
</gene>
<reference evidence="2" key="1">
    <citation type="submission" date="2022-11" db="EMBL/GenBank/DDBJ databases">
        <authorList>
            <person name="Petersen C."/>
        </authorList>
    </citation>
    <scope>NUCLEOTIDE SEQUENCE</scope>
    <source>
        <strain evidence="2">IBT 23319</strain>
    </source>
</reference>
<sequence length="184" mass="20403">MITVAGRRQDLNRKRSENHSLRRKRRREREERKQREPAMPEGGSSPRDLQTQIRMQKMRTPIWNSQKKAADAANIVAAWAAGASSDDEPDDLRVRASALPILASAAQVNILGLGPGILSQAVDLALKTLTLEQSLKVPFSGVPAWSSSSISSKHSRRPVNQDEAKTLDLGSFNGYLYRLRCAKC</sequence>
<comment type="caution">
    <text evidence="2">The sequence shown here is derived from an EMBL/GenBank/DDBJ whole genome shotgun (WGS) entry which is preliminary data.</text>
</comment>